<sequence length="391" mass="43490">MLDFKMDGKEDFLECLDMVVATQALPTTRSLDTVTDKNDLFLYLESLSNPTDLLAEIATFNLSVRIDDSSLGDDRYPRGTSALMYLLRSKNELIASALLNWILTEEGAAGKCLLGLQDSTGVSALMLAAQKGFLTIVKLLAPYEACLQTHSEAYIKCSGTKPSSWVSGKTALMFAIEAQHFDVAVFLSTYESGMFFILERHVRNTDRTKVVFVDYMFALDILEDVSSVLESDTNVKSLSNALDLDRWMRAAVMGDLSRLVEMSPDFFGKTNGLGQTATMIACYKDQVDSIRALLRCSPKQFRELELSKRDIFDNKALCYATIMKAVACITLLSAYDEAYCTSFPLHKPDERNIASRWNGKGVRSCLGYAQSIGLFEAYPLLSAPFHPSKRL</sequence>
<comment type="caution">
    <text evidence="1">The sequence shown here is derived from an EMBL/GenBank/DDBJ whole genome shotgun (WGS) entry which is preliminary data.</text>
</comment>
<protein>
    <submittedName>
        <fullName evidence="1">Protein 21.1</fullName>
    </submittedName>
</protein>
<gene>
    <name evidence="1" type="ORF">QR46_1733</name>
</gene>
<accession>A0A132NW37</accession>
<dbReference type="Gene3D" id="1.25.40.20">
    <property type="entry name" value="Ankyrin repeat-containing domain"/>
    <property type="match status" value="1"/>
</dbReference>
<dbReference type="EMBL" id="JXTI01000038">
    <property type="protein sequence ID" value="KWX14288.1"/>
    <property type="molecule type" value="Genomic_DNA"/>
</dbReference>
<dbReference type="InterPro" id="IPR002110">
    <property type="entry name" value="Ankyrin_rpt"/>
</dbReference>
<proteinExistence type="predicted"/>
<dbReference type="SUPFAM" id="SSF48403">
    <property type="entry name" value="Ankyrin repeat"/>
    <property type="match status" value="1"/>
</dbReference>
<evidence type="ECO:0000313" key="2">
    <source>
        <dbReference type="Proteomes" id="UP000070089"/>
    </source>
</evidence>
<organism evidence="1 2">
    <name type="scientific">Giardia duodenalis assemblage B</name>
    <dbReference type="NCBI Taxonomy" id="1394984"/>
    <lineage>
        <taxon>Eukaryota</taxon>
        <taxon>Metamonada</taxon>
        <taxon>Diplomonadida</taxon>
        <taxon>Hexamitidae</taxon>
        <taxon>Giardiinae</taxon>
        <taxon>Giardia</taxon>
    </lineage>
</organism>
<dbReference type="VEuPathDB" id="GiardiaDB:QR46_1733"/>
<evidence type="ECO:0000313" key="1">
    <source>
        <dbReference type="EMBL" id="KWX14288.1"/>
    </source>
</evidence>
<reference evidence="1 2" key="1">
    <citation type="journal article" date="2015" name="Mol. Biochem. Parasitol.">
        <title>Identification of polymorphic genes for use in assemblage B genotyping assays through comparative genomics of multiple assemblage B Giardia duodenalis isolates.</title>
        <authorList>
            <person name="Wielinga C."/>
            <person name="Thompson R.C."/>
            <person name="Monis P."/>
            <person name="Ryan U."/>
        </authorList>
    </citation>
    <scope>NUCLEOTIDE SEQUENCE [LARGE SCALE GENOMIC DNA]</scope>
    <source>
        <strain evidence="1 2">BAH15c1</strain>
    </source>
</reference>
<dbReference type="OrthoDB" id="10249700at2759"/>
<dbReference type="SMART" id="SM00248">
    <property type="entry name" value="ANK"/>
    <property type="match status" value="3"/>
</dbReference>
<name>A0A132NW37_GIAIN</name>
<dbReference type="AlphaFoldDB" id="A0A132NW37"/>
<dbReference type="PANTHER" id="PTHR24120:SF4">
    <property type="entry name" value="GH07239P"/>
    <property type="match status" value="1"/>
</dbReference>
<dbReference type="PANTHER" id="PTHR24120">
    <property type="entry name" value="GH07239P"/>
    <property type="match status" value="1"/>
</dbReference>
<dbReference type="Proteomes" id="UP000070089">
    <property type="component" value="Unassembled WGS sequence"/>
</dbReference>
<dbReference type="InterPro" id="IPR036770">
    <property type="entry name" value="Ankyrin_rpt-contain_sf"/>
</dbReference>
<dbReference type="Pfam" id="PF12796">
    <property type="entry name" value="Ank_2"/>
    <property type="match status" value="1"/>
</dbReference>